<dbReference type="InterPro" id="IPR050498">
    <property type="entry name" value="Ycf3"/>
</dbReference>
<feature type="signal peptide" evidence="4">
    <location>
        <begin position="1"/>
        <end position="24"/>
    </location>
</feature>
<keyword evidence="1" id="KW-0677">Repeat</keyword>
<name>A0ABS3TF03_9BACT</name>
<evidence type="ECO:0000256" key="4">
    <source>
        <dbReference type="SAM" id="SignalP"/>
    </source>
</evidence>
<feature type="repeat" description="TPR" evidence="3">
    <location>
        <begin position="138"/>
        <end position="171"/>
    </location>
</feature>
<keyword evidence="2 3" id="KW-0802">TPR repeat</keyword>
<feature type="chain" id="PRO_5047251179" evidence="4">
    <location>
        <begin position="25"/>
        <end position="241"/>
    </location>
</feature>
<dbReference type="Proteomes" id="UP000670527">
    <property type="component" value="Unassembled WGS sequence"/>
</dbReference>
<reference evidence="5 6" key="1">
    <citation type="submission" date="2021-03" db="EMBL/GenBank/DDBJ databases">
        <authorList>
            <person name="Kim M.K."/>
        </authorList>
    </citation>
    <scope>NUCLEOTIDE SEQUENCE [LARGE SCALE GENOMIC DNA]</scope>
    <source>
        <strain evidence="5 6">BT507</strain>
    </source>
</reference>
<comment type="caution">
    <text evidence="5">The sequence shown here is derived from an EMBL/GenBank/DDBJ whole genome shotgun (WGS) entry which is preliminary data.</text>
</comment>
<dbReference type="PROSITE" id="PS50005">
    <property type="entry name" value="TPR"/>
    <property type="match status" value="4"/>
</dbReference>
<accession>A0ABS3TF03</accession>
<evidence type="ECO:0000313" key="5">
    <source>
        <dbReference type="EMBL" id="MBO3271943.1"/>
    </source>
</evidence>
<dbReference type="InterPro" id="IPR019734">
    <property type="entry name" value="TPR_rpt"/>
</dbReference>
<dbReference type="SMART" id="SM00028">
    <property type="entry name" value="TPR"/>
    <property type="match status" value="4"/>
</dbReference>
<dbReference type="Gene3D" id="1.25.40.10">
    <property type="entry name" value="Tetratricopeptide repeat domain"/>
    <property type="match status" value="2"/>
</dbReference>
<dbReference type="InterPro" id="IPR011990">
    <property type="entry name" value="TPR-like_helical_dom_sf"/>
</dbReference>
<feature type="repeat" description="TPR" evidence="3">
    <location>
        <begin position="172"/>
        <end position="205"/>
    </location>
</feature>
<dbReference type="Pfam" id="PF13414">
    <property type="entry name" value="TPR_11"/>
    <property type="match status" value="1"/>
</dbReference>
<evidence type="ECO:0000313" key="6">
    <source>
        <dbReference type="Proteomes" id="UP000670527"/>
    </source>
</evidence>
<feature type="repeat" description="TPR" evidence="3">
    <location>
        <begin position="104"/>
        <end position="137"/>
    </location>
</feature>
<evidence type="ECO:0000256" key="1">
    <source>
        <dbReference type="ARBA" id="ARBA00022737"/>
    </source>
</evidence>
<dbReference type="PANTHER" id="PTHR44858:SF1">
    <property type="entry name" value="UDP-N-ACETYLGLUCOSAMINE--PEPTIDE N-ACETYLGLUCOSAMINYLTRANSFERASE SPINDLY-RELATED"/>
    <property type="match status" value="1"/>
</dbReference>
<evidence type="ECO:0000256" key="2">
    <source>
        <dbReference type="ARBA" id="ARBA00022803"/>
    </source>
</evidence>
<dbReference type="PROSITE" id="PS50293">
    <property type="entry name" value="TPR_REGION"/>
    <property type="match status" value="1"/>
</dbReference>
<dbReference type="Pfam" id="PF13181">
    <property type="entry name" value="TPR_8"/>
    <property type="match status" value="1"/>
</dbReference>
<keyword evidence="6" id="KW-1185">Reference proteome</keyword>
<gene>
    <name evidence="5" type="ORF">J4D97_14890</name>
</gene>
<sequence length="241" mass="25772">MRTTIPAFLICGATLLLTTQCARTTEPENPTYTQSDAARRAVAMEAATPDLDTIGAAATAPDASLSAAATAPVPAAPDLNVTPADYRTAIHTADAGLKLHPRNFDLLLTRAKAQTKLGNYAEALPDYTAALRLKSDDANAYRGRGMAYAALQQYSAAISDYSKALKYNPNDKEAFFNRGKTRMQTLNFKAAISDFTQAIALDSTYAAAYEARGTSYSSLNQPTEARADLEKAATLAPHARR</sequence>
<dbReference type="PANTHER" id="PTHR44858">
    <property type="entry name" value="TETRATRICOPEPTIDE REPEAT PROTEIN 6"/>
    <property type="match status" value="1"/>
</dbReference>
<dbReference type="SUPFAM" id="SSF48452">
    <property type="entry name" value="TPR-like"/>
    <property type="match status" value="1"/>
</dbReference>
<proteinExistence type="predicted"/>
<dbReference type="RefSeq" id="WP_208308230.1">
    <property type="nucleotide sequence ID" value="NZ_JAGETX010000008.1"/>
</dbReference>
<feature type="repeat" description="TPR" evidence="3">
    <location>
        <begin position="206"/>
        <end position="239"/>
    </location>
</feature>
<dbReference type="Pfam" id="PF13432">
    <property type="entry name" value="TPR_16"/>
    <property type="match status" value="1"/>
</dbReference>
<evidence type="ECO:0000256" key="3">
    <source>
        <dbReference type="PROSITE-ProRule" id="PRU00339"/>
    </source>
</evidence>
<dbReference type="EMBL" id="JAGETX010000008">
    <property type="protein sequence ID" value="MBO3271943.1"/>
    <property type="molecule type" value="Genomic_DNA"/>
</dbReference>
<organism evidence="5 6">
    <name type="scientific">Hymenobacter defluvii</name>
    <dbReference type="NCBI Taxonomy" id="2054411"/>
    <lineage>
        <taxon>Bacteria</taxon>
        <taxon>Pseudomonadati</taxon>
        <taxon>Bacteroidota</taxon>
        <taxon>Cytophagia</taxon>
        <taxon>Cytophagales</taxon>
        <taxon>Hymenobacteraceae</taxon>
        <taxon>Hymenobacter</taxon>
    </lineage>
</organism>
<keyword evidence="4" id="KW-0732">Signal</keyword>
<protein>
    <submittedName>
        <fullName evidence="5">Tetratricopeptide repeat protein</fullName>
    </submittedName>
</protein>